<evidence type="ECO:0000313" key="2">
    <source>
        <dbReference type="EMBL" id="HHE05091.1"/>
    </source>
</evidence>
<comment type="caution">
    <text evidence="2">The sequence shown here is derived from an EMBL/GenBank/DDBJ whole genome shotgun (WGS) entry which is preliminary data.</text>
</comment>
<dbReference type="Gene3D" id="3.40.50.720">
    <property type="entry name" value="NAD(P)-binding Rossmann-like Domain"/>
    <property type="match status" value="1"/>
</dbReference>
<dbReference type="NCBIfam" id="TIGR02622">
    <property type="entry name" value="CDP_4_6_dhtase"/>
    <property type="match status" value="1"/>
</dbReference>
<dbReference type="GO" id="GO:0047733">
    <property type="term" value="F:CDP-glucose 4,6-dehydratase activity"/>
    <property type="evidence" value="ECO:0007669"/>
    <property type="project" value="UniProtKB-EC"/>
</dbReference>
<dbReference type="InterPro" id="IPR036291">
    <property type="entry name" value="NAD(P)-bd_dom_sf"/>
</dbReference>
<dbReference type="Proteomes" id="UP000886110">
    <property type="component" value="Unassembled WGS sequence"/>
</dbReference>
<evidence type="ECO:0000259" key="1">
    <source>
        <dbReference type="Pfam" id="PF16363"/>
    </source>
</evidence>
<dbReference type="InterPro" id="IPR016040">
    <property type="entry name" value="NAD(P)-bd_dom"/>
</dbReference>
<accession>A0A7C5HG89</accession>
<dbReference type="Gene3D" id="3.90.25.10">
    <property type="entry name" value="UDP-galactose 4-epimerase, domain 1"/>
    <property type="match status" value="1"/>
</dbReference>
<keyword evidence="2" id="KW-0456">Lyase</keyword>
<dbReference type="EC" id="4.2.1.45" evidence="2"/>
<dbReference type="PANTHER" id="PTHR43000">
    <property type="entry name" value="DTDP-D-GLUCOSE 4,6-DEHYDRATASE-RELATED"/>
    <property type="match status" value="1"/>
</dbReference>
<dbReference type="InterPro" id="IPR013445">
    <property type="entry name" value="CDP_4_6_deHydtase"/>
</dbReference>
<sequence>MTEPFGGVYKDKRVLVTGHTGFKGSWLCLWLLELGASVAGFSLYLPSHPCNFEAINLKKRIAHYKGDIRNVEELKKVFDEFKPQIVFHLAAQSIVRRSYDEPKLTFDTNLGGTVNILECIRICPFVRAAIIITSDKCYRNVEWEWGYRENDILGGDDPYSASKACAEIACRAYIKSYFNKEDAPKIATTRAGNVIGGGDWAKDRIIPDCVRAWSKGGKAIIRKPEATRPWQHVLEPLSGYLWLGANLINNPDNIAGEAFN</sequence>
<organism evidence="2">
    <name type="scientific">candidate division WOR-3 bacterium</name>
    <dbReference type="NCBI Taxonomy" id="2052148"/>
    <lineage>
        <taxon>Bacteria</taxon>
        <taxon>Bacteria division WOR-3</taxon>
    </lineage>
</organism>
<dbReference type="AlphaFoldDB" id="A0A7C5HG89"/>
<name>A0A7C5HG89_UNCW3</name>
<proteinExistence type="predicted"/>
<dbReference type="SUPFAM" id="SSF51735">
    <property type="entry name" value="NAD(P)-binding Rossmann-fold domains"/>
    <property type="match status" value="1"/>
</dbReference>
<dbReference type="Pfam" id="PF16363">
    <property type="entry name" value="GDP_Man_Dehyd"/>
    <property type="match status" value="1"/>
</dbReference>
<feature type="domain" description="NAD(P)-binding" evidence="1">
    <location>
        <begin position="15"/>
        <end position="233"/>
    </location>
</feature>
<reference evidence="2" key="1">
    <citation type="journal article" date="2020" name="mSystems">
        <title>Genome- and Community-Level Interaction Insights into Carbon Utilization and Element Cycling Functions of Hydrothermarchaeota in Hydrothermal Sediment.</title>
        <authorList>
            <person name="Zhou Z."/>
            <person name="Liu Y."/>
            <person name="Xu W."/>
            <person name="Pan J."/>
            <person name="Luo Z.H."/>
            <person name="Li M."/>
        </authorList>
    </citation>
    <scope>NUCLEOTIDE SEQUENCE [LARGE SCALE GENOMIC DNA]</scope>
    <source>
        <strain evidence="2">HyVt-74</strain>
    </source>
</reference>
<gene>
    <name evidence="2" type="primary">rfbG</name>
    <name evidence="2" type="ORF">ENL19_03405</name>
</gene>
<dbReference type="EMBL" id="DRTB01000257">
    <property type="protein sequence ID" value="HHE05091.1"/>
    <property type="molecule type" value="Genomic_DNA"/>
</dbReference>
<protein>
    <submittedName>
        <fullName evidence="2">CDP-glucose 4,6-dehydratase</fullName>
        <ecNumber evidence="2">4.2.1.45</ecNumber>
    </submittedName>
</protein>
<feature type="non-terminal residue" evidence="2">
    <location>
        <position position="260"/>
    </location>
</feature>